<dbReference type="Gene3D" id="3.30.9.10">
    <property type="entry name" value="D-Amino Acid Oxidase, subunit A, domain 2"/>
    <property type="match status" value="1"/>
</dbReference>
<protein>
    <submittedName>
        <fullName evidence="3">FAD-dependent oxidoreductase</fullName>
    </submittedName>
</protein>
<dbReference type="OrthoDB" id="9806601at2"/>
<evidence type="ECO:0000256" key="1">
    <source>
        <dbReference type="ARBA" id="ARBA00023002"/>
    </source>
</evidence>
<dbReference type="AlphaFoldDB" id="A0A2S7K4N0"/>
<proteinExistence type="predicted"/>
<evidence type="ECO:0000259" key="2">
    <source>
        <dbReference type="Pfam" id="PF01266"/>
    </source>
</evidence>
<dbReference type="InterPro" id="IPR006076">
    <property type="entry name" value="FAD-dep_OxRdtase"/>
</dbReference>
<name>A0A2S7K4N0_9PROT</name>
<evidence type="ECO:0000313" key="4">
    <source>
        <dbReference type="Proteomes" id="UP000239504"/>
    </source>
</evidence>
<dbReference type="GO" id="GO:0016491">
    <property type="term" value="F:oxidoreductase activity"/>
    <property type="evidence" value="ECO:0007669"/>
    <property type="project" value="UniProtKB-KW"/>
</dbReference>
<gene>
    <name evidence="3" type="ORF">CW354_11710</name>
</gene>
<organism evidence="3 4">
    <name type="scientific">Hyphococcus luteus</name>
    <dbReference type="NCBI Taxonomy" id="2058213"/>
    <lineage>
        <taxon>Bacteria</taxon>
        <taxon>Pseudomonadati</taxon>
        <taxon>Pseudomonadota</taxon>
        <taxon>Alphaproteobacteria</taxon>
        <taxon>Parvularculales</taxon>
        <taxon>Parvularculaceae</taxon>
        <taxon>Hyphococcus</taxon>
    </lineage>
</organism>
<evidence type="ECO:0000313" key="3">
    <source>
        <dbReference type="EMBL" id="PQA87465.1"/>
    </source>
</evidence>
<dbReference type="EMBL" id="PJCH01000007">
    <property type="protein sequence ID" value="PQA87465.1"/>
    <property type="molecule type" value="Genomic_DNA"/>
</dbReference>
<dbReference type="RefSeq" id="WP_104830282.1">
    <property type="nucleotide sequence ID" value="NZ_PJCH01000007.1"/>
</dbReference>
<dbReference type="Gene3D" id="3.50.50.60">
    <property type="entry name" value="FAD/NAD(P)-binding domain"/>
    <property type="match status" value="1"/>
</dbReference>
<reference evidence="3 4" key="1">
    <citation type="submission" date="2017-12" db="EMBL/GenBank/DDBJ databases">
        <authorList>
            <person name="Hurst M.R.H."/>
        </authorList>
    </citation>
    <scope>NUCLEOTIDE SEQUENCE [LARGE SCALE GENOMIC DNA]</scope>
    <source>
        <strain evidence="3 4">SY-3-19</strain>
    </source>
</reference>
<dbReference type="InterPro" id="IPR036188">
    <property type="entry name" value="FAD/NAD-bd_sf"/>
</dbReference>
<dbReference type="GO" id="GO:0005737">
    <property type="term" value="C:cytoplasm"/>
    <property type="evidence" value="ECO:0007669"/>
    <property type="project" value="TreeGrafter"/>
</dbReference>
<dbReference type="PANTHER" id="PTHR13847:SF281">
    <property type="entry name" value="FAD DEPENDENT OXIDOREDUCTASE DOMAIN-CONTAINING PROTEIN"/>
    <property type="match status" value="1"/>
</dbReference>
<feature type="domain" description="FAD dependent oxidoreductase" evidence="2">
    <location>
        <begin position="32"/>
        <end position="382"/>
    </location>
</feature>
<dbReference type="Pfam" id="PF01266">
    <property type="entry name" value="DAO"/>
    <property type="match status" value="1"/>
</dbReference>
<keyword evidence="1" id="KW-0560">Oxidoreductase</keyword>
<dbReference type="Proteomes" id="UP000239504">
    <property type="component" value="Unassembled WGS sequence"/>
</dbReference>
<dbReference type="PANTHER" id="PTHR13847">
    <property type="entry name" value="SARCOSINE DEHYDROGENASE-RELATED"/>
    <property type="match status" value="1"/>
</dbReference>
<comment type="caution">
    <text evidence="3">The sequence shown here is derived from an EMBL/GenBank/DDBJ whole genome shotgun (WGS) entry which is preliminary data.</text>
</comment>
<keyword evidence="4" id="KW-1185">Reference proteome</keyword>
<accession>A0A2S7K4N0</accession>
<dbReference type="SUPFAM" id="SSF51905">
    <property type="entry name" value="FAD/NAD(P)-binding domain"/>
    <property type="match status" value="1"/>
</dbReference>
<sequence>MQIRQQHAPSYYAASATPAPERPALDEDIEADIVIVGGGFTGVASALSLAERGHSVVLLEANRIGWGASGRNGGQCLGGWSGEGELVKQAGPKAEEFLWNTRYLGNDIVEARIQKYDIKCDYVRGAATVALNARQMKALEEEYADYAEHGLDEVVELADGPALRKHVVTDAYVGGLIDHRGAHCHPLNLVIGEAAAAEKNGVKIFEGTHVTKIEHGPAPVVHTDRGKVTAKYAILAGNAYHALEKQKLSGYMLPAKTYIIATEPLSDALVQELLPTNLAVCDANWVLDYFRLTGDKRLLFGGRCSYSNRDIDDIEGSMTPSMRRVFPQLKKTRVDFSWGGVIGIPLNRVPLIGKVSDNVFYAQGYAGHGVNCGHIVGEMFADAIRGKETGVDLFDATKHFRVPAADAIGGPMLALGMSWYRMRDALGI</sequence>